<accession>A0A3S5CVI5</accession>
<evidence type="ECO:0000313" key="3">
    <source>
        <dbReference type="Proteomes" id="UP000784294"/>
    </source>
</evidence>
<evidence type="ECO:0000256" key="1">
    <source>
        <dbReference type="SAM" id="MobiDB-lite"/>
    </source>
</evidence>
<reference evidence="2" key="1">
    <citation type="submission" date="2018-11" db="EMBL/GenBank/DDBJ databases">
        <authorList>
            <consortium name="Pathogen Informatics"/>
        </authorList>
    </citation>
    <scope>NUCLEOTIDE SEQUENCE</scope>
</reference>
<sequence length="104" mass="12041">MLIPCTVQLRLEEQSEKVADIHSPNNKKMCLLRLCPRVDRTRAKRVILRSHLAREPDVTKWARRCGWTVKRTCLYSSSPHPSHTRPTPPPSPRQGNKKPIICCY</sequence>
<dbReference type="Proteomes" id="UP000784294">
    <property type="component" value="Unassembled WGS sequence"/>
</dbReference>
<evidence type="ECO:0000313" key="2">
    <source>
        <dbReference type="EMBL" id="VEL42962.1"/>
    </source>
</evidence>
<comment type="caution">
    <text evidence="2">The sequence shown here is derived from an EMBL/GenBank/DDBJ whole genome shotgun (WGS) entry which is preliminary data.</text>
</comment>
<organism evidence="2 3">
    <name type="scientific">Protopolystoma xenopodis</name>
    <dbReference type="NCBI Taxonomy" id="117903"/>
    <lineage>
        <taxon>Eukaryota</taxon>
        <taxon>Metazoa</taxon>
        <taxon>Spiralia</taxon>
        <taxon>Lophotrochozoa</taxon>
        <taxon>Platyhelminthes</taxon>
        <taxon>Monogenea</taxon>
        <taxon>Polyopisthocotylea</taxon>
        <taxon>Polystomatidea</taxon>
        <taxon>Polystomatidae</taxon>
        <taxon>Protopolystoma</taxon>
    </lineage>
</organism>
<dbReference type="AlphaFoldDB" id="A0A3S5CVI5"/>
<protein>
    <submittedName>
        <fullName evidence="2">Uncharacterized protein</fullName>
    </submittedName>
</protein>
<feature type="compositionally biased region" description="Low complexity" evidence="1">
    <location>
        <begin position="76"/>
        <end position="85"/>
    </location>
</feature>
<name>A0A3S5CVI5_9PLAT</name>
<feature type="region of interest" description="Disordered" evidence="1">
    <location>
        <begin position="75"/>
        <end position="104"/>
    </location>
</feature>
<gene>
    <name evidence="2" type="ORF">PXEA_LOCUS36402</name>
</gene>
<proteinExistence type="predicted"/>
<keyword evidence="3" id="KW-1185">Reference proteome</keyword>
<dbReference type="EMBL" id="CAAALY010277889">
    <property type="protein sequence ID" value="VEL42962.1"/>
    <property type="molecule type" value="Genomic_DNA"/>
</dbReference>